<feature type="compositionally biased region" description="Polar residues" evidence="1">
    <location>
        <begin position="1"/>
        <end position="10"/>
    </location>
</feature>
<feature type="compositionally biased region" description="Polar residues" evidence="1">
    <location>
        <begin position="86"/>
        <end position="101"/>
    </location>
</feature>
<protein>
    <submittedName>
        <fullName evidence="2">Uncharacterized protein</fullName>
    </submittedName>
</protein>
<sequence>MTTGTISLFNSLSSPPPPSSVPYIRSSAEHQNHHSTSTSTISQLQINNNSTTPIMQIQAIMGRGGYNRSSTPSLGRGGYNRDVKTSGISRPSNPSSLTVRSARTYDGRGGYN</sequence>
<dbReference type="AlphaFoldDB" id="A0A074YSF9"/>
<keyword evidence="3" id="KW-1185">Reference proteome</keyword>
<evidence type="ECO:0000313" key="3">
    <source>
        <dbReference type="Proteomes" id="UP000030641"/>
    </source>
</evidence>
<reference evidence="2 3" key="1">
    <citation type="journal article" date="2014" name="BMC Genomics">
        <title>Genome sequencing of four Aureobasidium pullulans varieties: biotechnological potential, stress tolerance, and description of new species.</title>
        <authorList>
            <person name="Gostin Ar C."/>
            <person name="Ohm R.A."/>
            <person name="Kogej T."/>
            <person name="Sonjak S."/>
            <person name="Turk M."/>
            <person name="Zajc J."/>
            <person name="Zalar P."/>
            <person name="Grube M."/>
            <person name="Sun H."/>
            <person name="Han J."/>
            <person name="Sharma A."/>
            <person name="Chiniquy J."/>
            <person name="Ngan C.Y."/>
            <person name="Lipzen A."/>
            <person name="Barry K."/>
            <person name="Grigoriev I.V."/>
            <person name="Gunde-Cimerman N."/>
        </authorList>
    </citation>
    <scope>NUCLEOTIDE SEQUENCE [LARGE SCALE GENOMIC DNA]</scope>
    <source>
        <strain evidence="2 3">EXF-2481</strain>
    </source>
</reference>
<dbReference type="Proteomes" id="UP000030641">
    <property type="component" value="Unassembled WGS sequence"/>
</dbReference>
<name>A0A074YSF9_AURSE</name>
<gene>
    <name evidence="2" type="ORF">AUEXF2481DRAFT_36396</name>
</gene>
<dbReference type="EMBL" id="KL584751">
    <property type="protein sequence ID" value="KEQ99099.1"/>
    <property type="molecule type" value="Genomic_DNA"/>
</dbReference>
<organism evidence="2 3">
    <name type="scientific">Aureobasidium subglaciale (strain EXF-2481)</name>
    <name type="common">Aureobasidium pullulans var. subglaciale</name>
    <dbReference type="NCBI Taxonomy" id="1043005"/>
    <lineage>
        <taxon>Eukaryota</taxon>
        <taxon>Fungi</taxon>
        <taxon>Dikarya</taxon>
        <taxon>Ascomycota</taxon>
        <taxon>Pezizomycotina</taxon>
        <taxon>Dothideomycetes</taxon>
        <taxon>Dothideomycetidae</taxon>
        <taxon>Dothideales</taxon>
        <taxon>Saccotheciaceae</taxon>
        <taxon>Aureobasidium</taxon>
    </lineage>
</organism>
<dbReference type="HOGENOM" id="CLU_2145380_0_0_1"/>
<proteinExistence type="predicted"/>
<dbReference type="GeneID" id="25365550"/>
<feature type="compositionally biased region" description="Low complexity" evidence="1">
    <location>
        <begin position="34"/>
        <end position="47"/>
    </location>
</feature>
<dbReference type="OrthoDB" id="3867360at2759"/>
<evidence type="ECO:0000256" key="1">
    <source>
        <dbReference type="SAM" id="MobiDB-lite"/>
    </source>
</evidence>
<feature type="region of interest" description="Disordered" evidence="1">
    <location>
        <begin position="1"/>
        <end position="49"/>
    </location>
</feature>
<feature type="region of interest" description="Disordered" evidence="1">
    <location>
        <begin position="62"/>
        <end position="112"/>
    </location>
</feature>
<dbReference type="InParanoid" id="A0A074YSF9"/>
<evidence type="ECO:0000313" key="2">
    <source>
        <dbReference type="EMBL" id="KEQ99099.1"/>
    </source>
</evidence>
<accession>A0A074YSF9</accession>
<dbReference type="RefSeq" id="XP_013347480.1">
    <property type="nucleotide sequence ID" value="XM_013492026.1"/>
</dbReference>